<evidence type="ECO:0000313" key="3">
    <source>
        <dbReference type="Proteomes" id="UP001078573"/>
    </source>
</evidence>
<proteinExistence type="predicted"/>
<accession>A0A9Q4HJ02</accession>
<dbReference type="AlphaFoldDB" id="A0A9Q4HJ02"/>
<comment type="caution">
    <text evidence="2">The sequence shown here is derived from an EMBL/GenBank/DDBJ whole genome shotgun (WGS) entry which is preliminary data.</text>
</comment>
<evidence type="ECO:0000313" key="2">
    <source>
        <dbReference type="EMBL" id="MCY8458477.1"/>
    </source>
</evidence>
<dbReference type="EMBL" id="JALAPQ010000021">
    <property type="protein sequence ID" value="MCY8458477.1"/>
    <property type="molecule type" value="Genomic_DNA"/>
</dbReference>
<dbReference type="Proteomes" id="UP001078573">
    <property type="component" value="Unassembled WGS sequence"/>
</dbReference>
<organism evidence="2 3">
    <name type="scientific">Bacillus spizizenii</name>
    <name type="common">Bacillus subtilis subsp. spizizenii</name>
    <dbReference type="NCBI Taxonomy" id="96241"/>
    <lineage>
        <taxon>Bacteria</taxon>
        <taxon>Bacillati</taxon>
        <taxon>Bacillota</taxon>
        <taxon>Bacilli</taxon>
        <taxon>Bacillales</taxon>
        <taxon>Bacillaceae</taxon>
        <taxon>Bacillus</taxon>
    </lineage>
</organism>
<feature type="region of interest" description="Disordered" evidence="1">
    <location>
        <begin position="269"/>
        <end position="291"/>
    </location>
</feature>
<evidence type="ECO:0000256" key="1">
    <source>
        <dbReference type="SAM" id="MobiDB-lite"/>
    </source>
</evidence>
<protein>
    <submittedName>
        <fullName evidence="2">Uncharacterized protein</fullName>
    </submittedName>
</protein>
<sequence length="306" mass="34204">MRLRDMKYMLDKYNSQIAITVSNSGHKKMITGLQKSLNAINELSCLDFLDDDIKRFESLGNIYHLRSPEDKVEVESLISNQIVSYINIVKEKLNGFITLIDKSMSKQDKNTVSVKLPNFNTLDELEKFTKKLNKAFQSGITNKEIDGQFNLQGFDTGSMWMEILVSSSAALLILGKIIDAAQKIAINSQQYLNAKALYERTVLQNEQVKKQTEASDAFLEGLQKSINAITDAEIKNVIEGSDYSAEAIGEIKKSAELFAGLINDGAQFHPSLDAPPEAVEAFPESPQSLEEPQKLLETLTENFPKE</sequence>
<reference evidence="2" key="1">
    <citation type="submission" date="2022-02" db="EMBL/GenBank/DDBJ databases">
        <title>Crop Bioprotection Bacillus Genome Sequencing.</title>
        <authorList>
            <person name="Dunlap C."/>
        </authorList>
    </citation>
    <scope>NUCLEOTIDE SEQUENCE</scope>
    <source>
        <strain evidence="2">WR1O2A-53</strain>
    </source>
</reference>
<gene>
    <name evidence="2" type="ORF">MOC89_16565</name>
</gene>
<name>A0A9Q4HJ02_BACSC</name>